<dbReference type="InterPro" id="IPR017871">
    <property type="entry name" value="ABC_transporter-like_CS"/>
</dbReference>
<evidence type="ECO:0000256" key="6">
    <source>
        <dbReference type="ARBA" id="ARBA00022741"/>
    </source>
</evidence>
<dbReference type="Pfam" id="PF00005">
    <property type="entry name" value="ABC_tran"/>
    <property type="match status" value="1"/>
</dbReference>
<dbReference type="PROSITE" id="PS50893">
    <property type="entry name" value="ABC_TRANSPORTER_2"/>
    <property type="match status" value="1"/>
</dbReference>
<keyword evidence="3" id="KW-1003">Cell membrane</keyword>
<dbReference type="SMART" id="SM00382">
    <property type="entry name" value="AAA"/>
    <property type="match status" value="1"/>
</dbReference>
<dbReference type="PANTHER" id="PTHR30572">
    <property type="entry name" value="MEMBRANE COMPONENT OF TRANSPORTER-RELATED"/>
    <property type="match status" value="1"/>
</dbReference>
<comment type="similarity">
    <text evidence="11">Belongs to the ABC transporter superfamily. Macrolide exporter (TC 3.A.1.122) family.</text>
</comment>
<dbReference type="OrthoDB" id="9770036at2"/>
<keyword evidence="4" id="KW-0997">Cell inner membrane</keyword>
<evidence type="ECO:0000313" key="15">
    <source>
        <dbReference type="EMBL" id="RUO42816.1"/>
    </source>
</evidence>
<evidence type="ECO:0000256" key="4">
    <source>
        <dbReference type="ARBA" id="ARBA00022519"/>
    </source>
</evidence>
<feature type="domain" description="ABC transporter" evidence="14">
    <location>
        <begin position="9"/>
        <end position="247"/>
    </location>
</feature>
<evidence type="ECO:0000313" key="16">
    <source>
        <dbReference type="Proteomes" id="UP000286976"/>
    </source>
</evidence>
<comment type="subcellular location">
    <subcellularLocation>
        <location evidence="1">Cell inner membrane</location>
        <topology evidence="1">Multi-pass membrane protein</topology>
    </subcellularLocation>
</comment>
<dbReference type="AlphaFoldDB" id="A0A432X7M6"/>
<protein>
    <recommendedName>
        <fullName evidence="12">Pyoverdine export ATP-binding/permease protein PvdT</fullName>
    </recommendedName>
</protein>
<dbReference type="InterPro" id="IPR017911">
    <property type="entry name" value="MacB-like_ATP-bd"/>
</dbReference>
<dbReference type="GO" id="GO:0022857">
    <property type="term" value="F:transmembrane transporter activity"/>
    <property type="evidence" value="ECO:0007669"/>
    <property type="project" value="TreeGrafter"/>
</dbReference>
<keyword evidence="6" id="KW-0547">Nucleotide-binding</keyword>
<keyword evidence="10 13" id="KW-0472">Membrane</keyword>
<dbReference type="EMBL" id="PIPQ01000002">
    <property type="protein sequence ID" value="RUO42816.1"/>
    <property type="molecule type" value="Genomic_DNA"/>
</dbReference>
<feature type="transmembrane region" description="Helical" evidence="13">
    <location>
        <begin position="575"/>
        <end position="601"/>
    </location>
</feature>
<dbReference type="PROSITE" id="PS00211">
    <property type="entry name" value="ABC_TRANSPORTER_1"/>
    <property type="match status" value="1"/>
</dbReference>
<evidence type="ECO:0000256" key="7">
    <source>
        <dbReference type="ARBA" id="ARBA00022840"/>
    </source>
</evidence>
<dbReference type="GO" id="GO:0016887">
    <property type="term" value="F:ATP hydrolysis activity"/>
    <property type="evidence" value="ECO:0007669"/>
    <property type="project" value="InterPro"/>
</dbReference>
<organism evidence="15 16">
    <name type="scientific">Aliidiomarina taiwanensis</name>
    <dbReference type="NCBI Taxonomy" id="946228"/>
    <lineage>
        <taxon>Bacteria</taxon>
        <taxon>Pseudomonadati</taxon>
        <taxon>Pseudomonadota</taxon>
        <taxon>Gammaproteobacteria</taxon>
        <taxon>Alteromonadales</taxon>
        <taxon>Idiomarinaceae</taxon>
        <taxon>Aliidiomarina</taxon>
    </lineage>
</organism>
<feature type="transmembrane region" description="Helical" evidence="13">
    <location>
        <begin position="607"/>
        <end position="632"/>
    </location>
</feature>
<evidence type="ECO:0000256" key="1">
    <source>
        <dbReference type="ARBA" id="ARBA00004429"/>
    </source>
</evidence>
<dbReference type="Proteomes" id="UP000286976">
    <property type="component" value="Unassembled WGS sequence"/>
</dbReference>
<dbReference type="InterPro" id="IPR003838">
    <property type="entry name" value="ABC3_permease_C"/>
</dbReference>
<dbReference type="PANTHER" id="PTHR30572:SF14">
    <property type="entry name" value="MACROLIDE EXPORT ATP-BINDING_PERMEASE PROTEIN MACB"/>
    <property type="match status" value="1"/>
</dbReference>
<dbReference type="InterPro" id="IPR027417">
    <property type="entry name" value="P-loop_NTPase"/>
</dbReference>
<dbReference type="SUPFAM" id="SSF52540">
    <property type="entry name" value="P-loop containing nucleoside triphosphate hydrolases"/>
    <property type="match status" value="1"/>
</dbReference>
<evidence type="ECO:0000256" key="5">
    <source>
        <dbReference type="ARBA" id="ARBA00022692"/>
    </source>
</evidence>
<dbReference type="GO" id="GO:1902495">
    <property type="term" value="C:transmembrane transporter complex"/>
    <property type="evidence" value="ECO:0007669"/>
    <property type="project" value="UniProtKB-ARBA"/>
</dbReference>
<evidence type="ECO:0000256" key="2">
    <source>
        <dbReference type="ARBA" id="ARBA00022448"/>
    </source>
</evidence>
<dbReference type="FunFam" id="3.40.50.300:FF:000032">
    <property type="entry name" value="Export ABC transporter ATP-binding protein"/>
    <property type="match status" value="1"/>
</dbReference>
<keyword evidence="16" id="KW-1185">Reference proteome</keyword>
<accession>A0A432X7M6</accession>
<keyword evidence="8" id="KW-1278">Translocase</keyword>
<dbReference type="Pfam" id="PF02687">
    <property type="entry name" value="FtsX"/>
    <property type="match status" value="1"/>
</dbReference>
<name>A0A432X7M6_9GAMM</name>
<gene>
    <name evidence="15" type="ORF">CWE15_05280</name>
</gene>
<evidence type="ECO:0000256" key="10">
    <source>
        <dbReference type="ARBA" id="ARBA00023136"/>
    </source>
</evidence>
<evidence type="ECO:0000256" key="3">
    <source>
        <dbReference type="ARBA" id="ARBA00022475"/>
    </source>
</evidence>
<evidence type="ECO:0000259" key="14">
    <source>
        <dbReference type="PROSITE" id="PS50893"/>
    </source>
</evidence>
<dbReference type="InterPro" id="IPR003439">
    <property type="entry name" value="ABC_transporter-like_ATP-bd"/>
</dbReference>
<dbReference type="GO" id="GO:0005886">
    <property type="term" value="C:plasma membrane"/>
    <property type="evidence" value="ECO:0007669"/>
    <property type="project" value="UniProtKB-SubCell"/>
</dbReference>
<evidence type="ECO:0000256" key="11">
    <source>
        <dbReference type="ARBA" id="ARBA00038388"/>
    </source>
</evidence>
<evidence type="ECO:0000256" key="9">
    <source>
        <dbReference type="ARBA" id="ARBA00022989"/>
    </source>
</evidence>
<keyword evidence="2" id="KW-0813">Transport</keyword>
<reference evidence="15 16" key="1">
    <citation type="journal article" date="2011" name="Front. Microbiol.">
        <title>Genomic signatures of strain selection and enhancement in Bacillus atrophaeus var. globigii, a historical biowarfare simulant.</title>
        <authorList>
            <person name="Gibbons H.S."/>
            <person name="Broomall S.M."/>
            <person name="McNew L.A."/>
            <person name="Daligault H."/>
            <person name="Chapman C."/>
            <person name="Bruce D."/>
            <person name="Karavis M."/>
            <person name="Krepps M."/>
            <person name="McGregor P.A."/>
            <person name="Hong C."/>
            <person name="Park K.H."/>
            <person name="Akmal A."/>
            <person name="Feldman A."/>
            <person name="Lin J.S."/>
            <person name="Chang W.E."/>
            <person name="Higgs B.W."/>
            <person name="Demirev P."/>
            <person name="Lindquist J."/>
            <person name="Liem A."/>
            <person name="Fochler E."/>
            <person name="Read T.D."/>
            <person name="Tapia R."/>
            <person name="Johnson S."/>
            <person name="Bishop-Lilly K.A."/>
            <person name="Detter C."/>
            <person name="Han C."/>
            <person name="Sozhamannan S."/>
            <person name="Rosenzweig C.N."/>
            <person name="Skowronski E.W."/>
        </authorList>
    </citation>
    <scope>NUCLEOTIDE SEQUENCE [LARGE SCALE GENOMIC DNA]</scope>
    <source>
        <strain evidence="15 16">AIT1</strain>
    </source>
</reference>
<dbReference type="InterPro" id="IPR025857">
    <property type="entry name" value="MacB_PCD"/>
</dbReference>
<dbReference type="Gene3D" id="3.40.50.300">
    <property type="entry name" value="P-loop containing nucleotide triphosphate hydrolases"/>
    <property type="match status" value="1"/>
</dbReference>
<dbReference type="GO" id="GO:0005524">
    <property type="term" value="F:ATP binding"/>
    <property type="evidence" value="ECO:0007669"/>
    <property type="project" value="UniProtKB-KW"/>
</dbReference>
<evidence type="ECO:0000256" key="13">
    <source>
        <dbReference type="SAM" id="Phobius"/>
    </source>
</evidence>
<sequence length="649" mass="70246">MSQSQQPFIKLRGVTRAYQTGSVTTQVLHNIDFEVQAGEFVAIIGSSGSGKSTLMNILGCLDKPTTGDYWLRGEKVADMSANRLAQLRRESFGFVFQQYNLLPGVTAQANAELPANYTRATRAEQQERATALLTRLGLQERTHHKPSELSGGQQQRVSIARALMNGGDIILADEPTGALDSKSSAEVMALLKQLSEEGHTIILITHEPEVAAHADRIVELKDGHIISDEIAAHAKPEERQAKPSLPHKEPSWAQSTWRSLVTALTSLRTNIFRTALTLLGIVIGVAAVISMLAIGQGAQQEVVDRISAMGSNLLSVFPGAPNTRGRWQVATLMPEDVDAINKLPNILAAVPELTSSRTLRREGFDKEAQVNATYADFPIARQWALSQGSFFTKEDEALYATVAVIGETVRQQLFPDRNPLGEVMLIHNVLFRVIGVMEARGATPWGQDQDDVVFVPYSTGSLRLFGQRHLRNVTVAAINSDAELMKKVQEDVHALLLERHGVEDFMIRNMASIIETATETQNTMTVLLGVIAVISLVVGGIGVMNIMLVSVTERTREIGIRMAVGAKPALIQQQFLIEAVTVSLIGGALGVAIGIGVTWVLGSLGTAVLFSTAPVMLAFGCAFIIGLVFGYVPARKAAQLDPVQALVNE</sequence>
<keyword evidence="7 15" id="KW-0067">ATP-binding</keyword>
<proteinExistence type="inferred from homology"/>
<dbReference type="CDD" id="cd03255">
    <property type="entry name" value="ABC_MJ0796_LolCDE_FtsE"/>
    <property type="match status" value="1"/>
</dbReference>
<dbReference type="InterPro" id="IPR003593">
    <property type="entry name" value="AAA+_ATPase"/>
</dbReference>
<keyword evidence="5 13" id="KW-0812">Transmembrane</keyword>
<evidence type="ECO:0000256" key="8">
    <source>
        <dbReference type="ARBA" id="ARBA00022967"/>
    </source>
</evidence>
<keyword evidence="9 13" id="KW-1133">Transmembrane helix</keyword>
<comment type="caution">
    <text evidence="15">The sequence shown here is derived from an EMBL/GenBank/DDBJ whole genome shotgun (WGS) entry which is preliminary data.</text>
</comment>
<feature type="transmembrane region" description="Helical" evidence="13">
    <location>
        <begin position="526"/>
        <end position="551"/>
    </location>
</feature>
<dbReference type="RefSeq" id="WP_126757032.1">
    <property type="nucleotide sequence ID" value="NZ_PIPQ01000002.1"/>
</dbReference>
<evidence type="ECO:0000256" key="12">
    <source>
        <dbReference type="ARBA" id="ARBA00041199"/>
    </source>
</evidence>
<feature type="transmembrane region" description="Helical" evidence="13">
    <location>
        <begin position="275"/>
        <end position="295"/>
    </location>
</feature>
<dbReference type="Pfam" id="PF12704">
    <property type="entry name" value="MacB_PCD"/>
    <property type="match status" value="1"/>
</dbReference>
<dbReference type="InterPro" id="IPR050250">
    <property type="entry name" value="Macrolide_Exporter_MacB"/>
</dbReference>